<dbReference type="EMBL" id="LPVJ01000003">
    <property type="protein sequence ID" value="KUO97277.1"/>
    <property type="molecule type" value="Genomic_DNA"/>
</dbReference>
<dbReference type="RefSeq" id="WP_067711265.1">
    <property type="nucleotide sequence ID" value="NZ_LPVJ01000003.1"/>
</dbReference>
<dbReference type="AlphaFoldDB" id="A0A101XTF8"/>
<sequence length="371" mass="41511">MLYMALPVDLRDRYKGSEWLAYARRIDEIPWQVEDTLVVCEWMIQNRHSLLQTLGRVSQSRARVVLVGASVHESDAFKRDLCLVGVYDFLFVGEELVLQELDDLLAHPRSQNDVVAYLQEDMADVLTPPQVIDVFTGEGDPFSWAPLREEGEARFDTLVQEPAVGSPRSQGTQGDVSPVRRFIWPTPSPVRVQIQGDHGCGKSFLALQLLSLCHAHELPAALLEEDATSLLAWCEPRLADHVMTEEPPPGYRVVLDTRPAVGASDLILVIAWPGASILPPSPSEPEIPVVWVVNHHTPGVLWLPPADIDCILIPHEPRQFHAMRMKTPLVELDPTFAMHFQPLIERIAARFVDPDRRPIFGGDEHVVAARA</sequence>
<accession>A0A101XTF8</accession>
<comment type="caution">
    <text evidence="1">The sequence shown here is derived from an EMBL/GenBank/DDBJ whole genome shotgun (WGS) entry which is preliminary data.</text>
</comment>
<protein>
    <submittedName>
        <fullName evidence="1">Uncharacterized protein</fullName>
    </submittedName>
</protein>
<dbReference type="OrthoDB" id="2371062at2"/>
<keyword evidence="2" id="KW-1185">Reference proteome</keyword>
<name>A0A101XTF8_9BACL</name>
<gene>
    <name evidence="1" type="ORF">ATW55_11850</name>
</gene>
<proteinExistence type="predicted"/>
<dbReference type="Proteomes" id="UP000053557">
    <property type="component" value="Unassembled WGS sequence"/>
</dbReference>
<evidence type="ECO:0000313" key="2">
    <source>
        <dbReference type="Proteomes" id="UP000053557"/>
    </source>
</evidence>
<reference evidence="1 2" key="1">
    <citation type="submission" date="2015-12" db="EMBL/GenBank/DDBJ databases">
        <title>Draft genome sequence of Acidibacillus ferrooxidans ITV001, isolated from a chalcopyrite acid mine drainage site in Brazil.</title>
        <authorList>
            <person name="Dall'Agnol H."/>
            <person name="Nancucheo I."/>
            <person name="Johnson B."/>
            <person name="Oliveira R."/>
            <person name="Leite L."/>
            <person name="Pylro V."/>
            <person name="Nunes G.L."/>
            <person name="Tzotzos G."/>
            <person name="Fernandes G.R."/>
            <person name="Dutra J."/>
            <person name="Orellana S.C."/>
            <person name="Oliveira G."/>
        </authorList>
    </citation>
    <scope>NUCLEOTIDE SEQUENCE [LARGE SCALE GENOMIC DNA]</scope>
    <source>
        <strain evidence="2">ITV01</strain>
    </source>
</reference>
<organism evidence="1 2">
    <name type="scientific">Ferroacidibacillus organovorans</name>
    <dbReference type="NCBI Taxonomy" id="1765683"/>
    <lineage>
        <taxon>Bacteria</taxon>
        <taxon>Bacillati</taxon>
        <taxon>Bacillota</taxon>
        <taxon>Bacilli</taxon>
        <taxon>Bacillales</taxon>
        <taxon>Alicyclobacillaceae</taxon>
        <taxon>Ferroacidibacillus</taxon>
    </lineage>
</organism>
<evidence type="ECO:0000313" key="1">
    <source>
        <dbReference type="EMBL" id="KUO97277.1"/>
    </source>
</evidence>